<dbReference type="Pfam" id="PF01569">
    <property type="entry name" value="PAP2"/>
    <property type="match status" value="1"/>
</dbReference>
<feature type="transmembrane region" description="Helical" evidence="1">
    <location>
        <begin position="85"/>
        <end position="104"/>
    </location>
</feature>
<protein>
    <recommendedName>
        <fullName evidence="2">Phosphatidic acid phosphatase type 2/haloperoxidase domain-containing protein</fullName>
    </recommendedName>
</protein>
<dbReference type="RefSeq" id="WP_203657919.1">
    <property type="nucleotide sequence ID" value="NZ_BAAAZM010000005.1"/>
</dbReference>
<keyword evidence="1" id="KW-1133">Transmembrane helix</keyword>
<dbReference type="InterPro" id="IPR000326">
    <property type="entry name" value="PAP2/HPO"/>
</dbReference>
<evidence type="ECO:0000256" key="1">
    <source>
        <dbReference type="SAM" id="Phobius"/>
    </source>
</evidence>
<proteinExistence type="predicted"/>
<dbReference type="InterPro" id="IPR036938">
    <property type="entry name" value="PAP2/HPO_sf"/>
</dbReference>
<organism evidence="3 4">
    <name type="scientific">Actinocatenispora rupis</name>
    <dbReference type="NCBI Taxonomy" id="519421"/>
    <lineage>
        <taxon>Bacteria</taxon>
        <taxon>Bacillati</taxon>
        <taxon>Actinomycetota</taxon>
        <taxon>Actinomycetes</taxon>
        <taxon>Micromonosporales</taxon>
        <taxon>Micromonosporaceae</taxon>
        <taxon>Actinocatenispora</taxon>
    </lineage>
</organism>
<dbReference type="AlphaFoldDB" id="A0A8J3NCM1"/>
<dbReference type="Proteomes" id="UP000612808">
    <property type="component" value="Unassembled WGS sequence"/>
</dbReference>
<keyword evidence="1" id="KW-0812">Transmembrane</keyword>
<dbReference type="EMBL" id="BOMB01000015">
    <property type="protein sequence ID" value="GID11932.1"/>
    <property type="molecule type" value="Genomic_DNA"/>
</dbReference>
<feature type="transmembrane region" description="Helical" evidence="1">
    <location>
        <begin position="124"/>
        <end position="143"/>
    </location>
</feature>
<reference evidence="3" key="1">
    <citation type="submission" date="2021-01" db="EMBL/GenBank/DDBJ databases">
        <title>Whole genome shotgun sequence of Actinocatenispora rupis NBRC 107355.</title>
        <authorList>
            <person name="Komaki H."/>
            <person name="Tamura T."/>
        </authorList>
    </citation>
    <scope>NUCLEOTIDE SEQUENCE</scope>
    <source>
        <strain evidence="3">NBRC 107355</strain>
    </source>
</reference>
<evidence type="ECO:0000313" key="3">
    <source>
        <dbReference type="EMBL" id="GID11932.1"/>
    </source>
</evidence>
<sequence length="208" mass="21124">MPDRPTRLLRQRYHPAVVCVAIGAVVVTAGLGARYSGVASGGRDPSLGLYRWPAEALVALGSPVAVVLETVALFGFLVRRRWIRAAVLAALAPPVATALTEVVLKPIVDRTRGGSLAYPSGHTTGIFAVAMVVVVLMAASVWLSPTVRAGVAAAAIGVAMAVAAASVAVGDHFATDTVGGACVAIATVLVLGVIVDAVADRRARDRGG</sequence>
<evidence type="ECO:0000313" key="4">
    <source>
        <dbReference type="Proteomes" id="UP000612808"/>
    </source>
</evidence>
<keyword evidence="4" id="KW-1185">Reference proteome</keyword>
<keyword evidence="1" id="KW-0472">Membrane</keyword>
<feature type="transmembrane region" description="Helical" evidence="1">
    <location>
        <begin position="56"/>
        <end position="78"/>
    </location>
</feature>
<dbReference type="SUPFAM" id="SSF48317">
    <property type="entry name" value="Acid phosphatase/Vanadium-dependent haloperoxidase"/>
    <property type="match status" value="1"/>
</dbReference>
<feature type="transmembrane region" description="Helical" evidence="1">
    <location>
        <begin position="12"/>
        <end position="36"/>
    </location>
</feature>
<comment type="caution">
    <text evidence="3">The sequence shown here is derived from an EMBL/GenBank/DDBJ whole genome shotgun (WGS) entry which is preliminary data.</text>
</comment>
<feature type="transmembrane region" description="Helical" evidence="1">
    <location>
        <begin position="150"/>
        <end position="171"/>
    </location>
</feature>
<gene>
    <name evidence="3" type="ORF">Aru02nite_28210</name>
</gene>
<feature type="domain" description="Phosphatidic acid phosphatase type 2/haloperoxidase" evidence="2">
    <location>
        <begin position="116"/>
        <end position="191"/>
    </location>
</feature>
<feature type="transmembrane region" description="Helical" evidence="1">
    <location>
        <begin position="177"/>
        <end position="199"/>
    </location>
</feature>
<name>A0A8J3NCM1_9ACTN</name>
<dbReference type="Gene3D" id="1.20.144.10">
    <property type="entry name" value="Phosphatidic acid phosphatase type 2/haloperoxidase"/>
    <property type="match status" value="1"/>
</dbReference>
<accession>A0A8J3NCM1</accession>
<evidence type="ECO:0000259" key="2">
    <source>
        <dbReference type="Pfam" id="PF01569"/>
    </source>
</evidence>